<evidence type="ECO:0000313" key="2">
    <source>
        <dbReference type="Proteomes" id="UP000194127"/>
    </source>
</evidence>
<reference evidence="1 2" key="1">
    <citation type="submission" date="2017-04" db="EMBL/GenBank/DDBJ databases">
        <title>Genome Sequence of the Model Brown-Rot Fungus Postia placenta SB12.</title>
        <authorList>
            <consortium name="DOE Joint Genome Institute"/>
            <person name="Gaskell J."/>
            <person name="Kersten P."/>
            <person name="Larrondo L.F."/>
            <person name="Canessa P."/>
            <person name="Martinez D."/>
            <person name="Hibbett D."/>
            <person name="Schmoll M."/>
            <person name="Kubicek C.P."/>
            <person name="Martinez A.T."/>
            <person name="Yadav J."/>
            <person name="Master E."/>
            <person name="Magnuson J.K."/>
            <person name="James T."/>
            <person name="Yaver D."/>
            <person name="Berka R."/>
            <person name="Labutti K."/>
            <person name="Lipzen A."/>
            <person name="Aerts A."/>
            <person name="Barry K."/>
            <person name="Henrissat B."/>
            <person name="Blanchette R."/>
            <person name="Grigoriev I."/>
            <person name="Cullen D."/>
        </authorList>
    </citation>
    <scope>NUCLEOTIDE SEQUENCE [LARGE SCALE GENOMIC DNA]</scope>
    <source>
        <strain evidence="1 2">MAD-698-R-SB12</strain>
    </source>
</reference>
<evidence type="ECO:0000313" key="1">
    <source>
        <dbReference type="EMBL" id="OSX62719.1"/>
    </source>
</evidence>
<name>A0A1X6N269_9APHY</name>
<sequence>MSSNDVQEAESPIRWTNSSKGVCFVCDALTNVSRTRLPVPDFSDDDYTCIRSLAFRLDSGELTLDDLSWKAGAEVTRERRLASAAVYAFTEAEWARVADDEDEDEQSDVMNDNALLLLSLNLDDRENPLRPK</sequence>
<dbReference type="EMBL" id="KZ110596">
    <property type="protein sequence ID" value="OSX62719.1"/>
    <property type="molecule type" value="Genomic_DNA"/>
</dbReference>
<dbReference type="RefSeq" id="XP_024339513.1">
    <property type="nucleotide sequence ID" value="XM_024477586.1"/>
</dbReference>
<proteinExistence type="predicted"/>
<dbReference type="OrthoDB" id="2770705at2759"/>
<organism evidence="1 2">
    <name type="scientific">Postia placenta MAD-698-R-SB12</name>
    <dbReference type="NCBI Taxonomy" id="670580"/>
    <lineage>
        <taxon>Eukaryota</taxon>
        <taxon>Fungi</taxon>
        <taxon>Dikarya</taxon>
        <taxon>Basidiomycota</taxon>
        <taxon>Agaricomycotina</taxon>
        <taxon>Agaricomycetes</taxon>
        <taxon>Polyporales</taxon>
        <taxon>Adustoporiaceae</taxon>
        <taxon>Rhodonia</taxon>
    </lineage>
</organism>
<keyword evidence="2" id="KW-1185">Reference proteome</keyword>
<accession>A0A1X6N269</accession>
<gene>
    <name evidence="1" type="ORF">POSPLADRAFT_1039708</name>
</gene>
<dbReference type="Proteomes" id="UP000194127">
    <property type="component" value="Unassembled WGS sequence"/>
</dbReference>
<dbReference type="AlphaFoldDB" id="A0A1X6N269"/>
<dbReference type="GeneID" id="36322536"/>
<protein>
    <submittedName>
        <fullName evidence="1">Uncharacterized protein</fullName>
    </submittedName>
</protein>